<accession>A0A6H1P1E3</accession>
<reference evidence="1 2" key="1">
    <citation type="submission" date="2020-04" db="EMBL/GenBank/DDBJ databases">
        <title>Genome-Wide Identification of 5-Methylcytosine Sites in Bacterial Genomes By High-Throughput Sequencing of MspJI Restriction Fragments.</title>
        <authorList>
            <person name="Wu V."/>
        </authorList>
    </citation>
    <scope>NUCLEOTIDE SEQUENCE [LARGE SCALE GENOMIC DNA]</scope>
    <source>
        <strain evidence="1 2">S2</strain>
    </source>
</reference>
<organism evidence="1 2">
    <name type="scientific">Priestia megaterium</name>
    <name type="common">Bacillus megaterium</name>
    <dbReference type="NCBI Taxonomy" id="1404"/>
    <lineage>
        <taxon>Bacteria</taxon>
        <taxon>Bacillati</taxon>
        <taxon>Bacillota</taxon>
        <taxon>Bacilli</taxon>
        <taxon>Bacillales</taxon>
        <taxon>Bacillaceae</taxon>
        <taxon>Priestia</taxon>
    </lineage>
</organism>
<evidence type="ECO:0000313" key="2">
    <source>
        <dbReference type="Proteomes" id="UP000501868"/>
    </source>
</evidence>
<protein>
    <recommendedName>
        <fullName evidence="3">DksA C4-type domain-containing protein</fullName>
    </recommendedName>
</protein>
<dbReference type="Gene3D" id="1.20.120.910">
    <property type="entry name" value="DksA, coiled-coil domain"/>
    <property type="match status" value="1"/>
</dbReference>
<dbReference type="AlphaFoldDB" id="A0A6H1P1E3"/>
<proteinExistence type="predicted"/>
<sequence>MNASQEKLFFELRQMKEEIEYSLKNKQGKIWFTTILEEELSDTITAIQKLENGNFGQCEISGEFLSADLLNMIPTLKSQRDSEYLESYFKKSIYHS</sequence>
<evidence type="ECO:0008006" key="3">
    <source>
        <dbReference type="Google" id="ProtNLM"/>
    </source>
</evidence>
<name>A0A6H1P1E3_PRIMG</name>
<gene>
    <name evidence="1" type="ORF">HFZ78_12175</name>
</gene>
<dbReference type="Proteomes" id="UP000501868">
    <property type="component" value="Chromosome"/>
</dbReference>
<evidence type="ECO:0000313" key="1">
    <source>
        <dbReference type="EMBL" id="QIZ07379.1"/>
    </source>
</evidence>
<dbReference type="EMBL" id="CP051128">
    <property type="protein sequence ID" value="QIZ07379.1"/>
    <property type="molecule type" value="Genomic_DNA"/>
</dbReference>
<reference evidence="1 2" key="2">
    <citation type="submission" date="2020-04" db="EMBL/GenBank/DDBJ databases">
        <authorList>
            <person name="Fomenkov A."/>
            <person name="Anton B.P."/>
            <person name="Roberts R.J."/>
        </authorList>
    </citation>
    <scope>NUCLEOTIDE SEQUENCE [LARGE SCALE GENOMIC DNA]</scope>
    <source>
        <strain evidence="1 2">S2</strain>
    </source>
</reference>